<dbReference type="GO" id="GO:0003676">
    <property type="term" value="F:nucleic acid binding"/>
    <property type="evidence" value="ECO:0007669"/>
    <property type="project" value="InterPro"/>
</dbReference>
<evidence type="ECO:0000313" key="2">
    <source>
        <dbReference type="EMBL" id="GEU91097.1"/>
    </source>
</evidence>
<gene>
    <name evidence="2" type="ORF">Tci_063075</name>
</gene>
<sequence>MPLPPIPAVKMVHSHWMKCEEPNQEKAQRIEEIDLFPVVRKHMGCSWIARVSPPTAISSNVITPTVEKTNDGFQIATVSAPNKGATNVGNASKSSSMWKTTCAYFKNDNIITSNSYSALNDEDKDEEEDVKNVYDETANLFPNTKVGGSSSFTTVVATFNLYLSFLVLIYFTGVTLYQKTTTSPYHSQVNGQAEVANKQIVKGMKKVMEEYKTCWVDELINVLWTHRTTPKESTGETFFSSVYGTEFVIPIEVLIYTKRVAMVRNDKNKDSRGQELALTREKCNPATICLEHSKHKMAKYYNKQFSLISFKPGDYVMPKNMASKAVGQGKLAPTGKGHTSFIMPMTTVLPVKDKQEKDKIKTKPDKNRKREKARQCQSSVIVKKAEKEKKIQHEEGQTANARYWKIPTCCDDDDDYNFAITPNEPVDSFIMGDEHLDTVSATKFDEFIKSSVENLVPNPNQHHDNAESDLVESLRTHDSSLIISSKIDSLLDEFAGELTLPKSIPPGIDESDCYPEEDIRLIKRLLYDNSSPRPPKEFVSKNSNADVDSFSPSSIPVKDSDSFIEDIDLSFTPDDPMPPALRKMIMNLKGIF</sequence>
<accession>A0A6L2NZP7</accession>
<dbReference type="InterPro" id="IPR012337">
    <property type="entry name" value="RNaseH-like_sf"/>
</dbReference>
<protein>
    <recommendedName>
        <fullName evidence="3">Reverse transcriptase domain-containing protein</fullName>
    </recommendedName>
</protein>
<dbReference type="SUPFAM" id="SSF53098">
    <property type="entry name" value="Ribonuclease H-like"/>
    <property type="match status" value="1"/>
</dbReference>
<proteinExistence type="predicted"/>
<name>A0A6L2NZP7_TANCI</name>
<feature type="compositionally biased region" description="Basic and acidic residues" evidence="1">
    <location>
        <begin position="383"/>
        <end position="393"/>
    </location>
</feature>
<dbReference type="PANTHER" id="PTHR48475:SF2">
    <property type="entry name" value="RIBONUCLEASE H"/>
    <property type="match status" value="1"/>
</dbReference>
<dbReference type="AlphaFoldDB" id="A0A6L2NZP7"/>
<evidence type="ECO:0008006" key="3">
    <source>
        <dbReference type="Google" id="ProtNLM"/>
    </source>
</evidence>
<dbReference type="PANTHER" id="PTHR48475">
    <property type="entry name" value="RIBONUCLEASE H"/>
    <property type="match status" value="1"/>
</dbReference>
<organism evidence="2">
    <name type="scientific">Tanacetum cinerariifolium</name>
    <name type="common">Dalmatian daisy</name>
    <name type="synonym">Chrysanthemum cinerariifolium</name>
    <dbReference type="NCBI Taxonomy" id="118510"/>
    <lineage>
        <taxon>Eukaryota</taxon>
        <taxon>Viridiplantae</taxon>
        <taxon>Streptophyta</taxon>
        <taxon>Embryophyta</taxon>
        <taxon>Tracheophyta</taxon>
        <taxon>Spermatophyta</taxon>
        <taxon>Magnoliopsida</taxon>
        <taxon>eudicotyledons</taxon>
        <taxon>Gunneridae</taxon>
        <taxon>Pentapetalae</taxon>
        <taxon>asterids</taxon>
        <taxon>campanulids</taxon>
        <taxon>Asterales</taxon>
        <taxon>Asteraceae</taxon>
        <taxon>Asteroideae</taxon>
        <taxon>Anthemideae</taxon>
        <taxon>Anthemidinae</taxon>
        <taxon>Tanacetum</taxon>
    </lineage>
</organism>
<dbReference type="InterPro" id="IPR036397">
    <property type="entry name" value="RNaseH_sf"/>
</dbReference>
<dbReference type="Gene3D" id="3.30.420.10">
    <property type="entry name" value="Ribonuclease H-like superfamily/Ribonuclease H"/>
    <property type="match status" value="1"/>
</dbReference>
<feature type="compositionally biased region" description="Polar residues" evidence="1">
    <location>
        <begin position="540"/>
        <end position="553"/>
    </location>
</feature>
<feature type="region of interest" description="Disordered" evidence="1">
    <location>
        <begin position="353"/>
        <end position="393"/>
    </location>
</feature>
<evidence type="ECO:0000256" key="1">
    <source>
        <dbReference type="SAM" id="MobiDB-lite"/>
    </source>
</evidence>
<feature type="compositionally biased region" description="Basic and acidic residues" evidence="1">
    <location>
        <begin position="353"/>
        <end position="365"/>
    </location>
</feature>
<dbReference type="EMBL" id="BKCJ010010332">
    <property type="protein sequence ID" value="GEU91097.1"/>
    <property type="molecule type" value="Genomic_DNA"/>
</dbReference>
<reference evidence="2" key="1">
    <citation type="journal article" date="2019" name="Sci. Rep.">
        <title>Draft genome of Tanacetum cinerariifolium, the natural source of mosquito coil.</title>
        <authorList>
            <person name="Yamashiro T."/>
            <person name="Shiraishi A."/>
            <person name="Satake H."/>
            <person name="Nakayama K."/>
        </authorList>
    </citation>
    <scope>NUCLEOTIDE SEQUENCE</scope>
</reference>
<comment type="caution">
    <text evidence="2">The sequence shown here is derived from an EMBL/GenBank/DDBJ whole genome shotgun (WGS) entry which is preliminary data.</text>
</comment>
<feature type="region of interest" description="Disordered" evidence="1">
    <location>
        <begin position="533"/>
        <end position="553"/>
    </location>
</feature>